<sequence>MTRHPADAVRLTHSRTTRAGRQVVRHTKSYDSLTPPLIPSSLPPAVCSRSRSNDPPPSTNGARCRRPSWSVPQGLKYSLRSSTTHRPPQTVRGVASPPSPSLSLPRHPLAPRRPATLRKQCAASPALPHAARGIVGLPGPSLKVSSSPFAPRRPAALRKQRAASPALPVRPSLSLGFRSLPGDPPPSANGARRRRPSRSVPLSLSLDSRSRPGDLSP</sequence>
<reference evidence="1" key="2">
    <citation type="journal article" date="2022" name="New Phytol.">
        <title>Evolutionary transition to the ectomycorrhizal habit in the genomes of a hyperdiverse lineage of mushroom-forming fungi.</title>
        <authorList>
            <person name="Looney B."/>
            <person name="Miyauchi S."/>
            <person name="Morin E."/>
            <person name="Drula E."/>
            <person name="Courty P.E."/>
            <person name="Kohler A."/>
            <person name="Kuo A."/>
            <person name="LaButti K."/>
            <person name="Pangilinan J."/>
            <person name="Lipzen A."/>
            <person name="Riley R."/>
            <person name="Andreopoulos W."/>
            <person name="He G."/>
            <person name="Johnson J."/>
            <person name="Nolan M."/>
            <person name="Tritt A."/>
            <person name="Barry K.W."/>
            <person name="Grigoriev I.V."/>
            <person name="Nagy L.G."/>
            <person name="Hibbett D."/>
            <person name="Henrissat B."/>
            <person name="Matheny P.B."/>
            <person name="Labbe J."/>
            <person name="Martin F.M."/>
        </authorList>
    </citation>
    <scope>NUCLEOTIDE SEQUENCE</scope>
    <source>
        <strain evidence="1">EC-137</strain>
    </source>
</reference>
<protein>
    <submittedName>
        <fullName evidence="1">Uncharacterized protein</fullName>
    </submittedName>
</protein>
<evidence type="ECO:0000313" key="1">
    <source>
        <dbReference type="EMBL" id="KAI0026303.1"/>
    </source>
</evidence>
<comment type="caution">
    <text evidence="1">The sequence shown here is derived from an EMBL/GenBank/DDBJ whole genome shotgun (WGS) entry which is preliminary data.</text>
</comment>
<name>A0ACB8Q3R8_9AGAM</name>
<evidence type="ECO:0000313" key="2">
    <source>
        <dbReference type="Proteomes" id="UP000814128"/>
    </source>
</evidence>
<accession>A0ACB8Q3R8</accession>
<proteinExistence type="predicted"/>
<organism evidence="1 2">
    <name type="scientific">Vararia minispora EC-137</name>
    <dbReference type="NCBI Taxonomy" id="1314806"/>
    <lineage>
        <taxon>Eukaryota</taxon>
        <taxon>Fungi</taxon>
        <taxon>Dikarya</taxon>
        <taxon>Basidiomycota</taxon>
        <taxon>Agaricomycotina</taxon>
        <taxon>Agaricomycetes</taxon>
        <taxon>Russulales</taxon>
        <taxon>Lachnocladiaceae</taxon>
        <taxon>Vararia</taxon>
    </lineage>
</organism>
<keyword evidence="2" id="KW-1185">Reference proteome</keyword>
<dbReference type="Proteomes" id="UP000814128">
    <property type="component" value="Unassembled WGS sequence"/>
</dbReference>
<dbReference type="EMBL" id="MU274870">
    <property type="protein sequence ID" value="KAI0026303.1"/>
    <property type="molecule type" value="Genomic_DNA"/>
</dbReference>
<gene>
    <name evidence="1" type="ORF">K488DRAFT_92896</name>
</gene>
<reference evidence="1" key="1">
    <citation type="submission" date="2021-02" db="EMBL/GenBank/DDBJ databases">
        <authorList>
            <consortium name="DOE Joint Genome Institute"/>
            <person name="Ahrendt S."/>
            <person name="Looney B.P."/>
            <person name="Miyauchi S."/>
            <person name="Morin E."/>
            <person name="Drula E."/>
            <person name="Courty P.E."/>
            <person name="Chicoki N."/>
            <person name="Fauchery L."/>
            <person name="Kohler A."/>
            <person name="Kuo A."/>
            <person name="Labutti K."/>
            <person name="Pangilinan J."/>
            <person name="Lipzen A."/>
            <person name="Riley R."/>
            <person name="Andreopoulos W."/>
            <person name="He G."/>
            <person name="Johnson J."/>
            <person name="Barry K.W."/>
            <person name="Grigoriev I.V."/>
            <person name="Nagy L."/>
            <person name="Hibbett D."/>
            <person name="Henrissat B."/>
            <person name="Matheny P.B."/>
            <person name="Labbe J."/>
            <person name="Martin F."/>
        </authorList>
    </citation>
    <scope>NUCLEOTIDE SEQUENCE</scope>
    <source>
        <strain evidence="1">EC-137</strain>
    </source>
</reference>